<dbReference type="HOGENOM" id="CLU_2439124_0_0_6"/>
<dbReference type="AlphaFoldDB" id="D4ZJ02"/>
<organism evidence="2 3">
    <name type="scientific">Shewanella violacea (strain JCM 10179 / CIP 106290 / LMG 19151 / DSS12)</name>
    <dbReference type="NCBI Taxonomy" id="637905"/>
    <lineage>
        <taxon>Bacteria</taxon>
        <taxon>Pseudomonadati</taxon>
        <taxon>Pseudomonadota</taxon>
        <taxon>Gammaproteobacteria</taxon>
        <taxon>Alteromonadales</taxon>
        <taxon>Shewanellaceae</taxon>
        <taxon>Shewanella</taxon>
    </lineage>
</organism>
<sequence>MSAGIPLFLSTILSMLILIVWTLKGSGSKKVRVLTSGLVFVLLISCWVVLLSYGVFHPAGSWGMALGFLIALFSLLIPAIGNRLVRDSNS</sequence>
<keyword evidence="1" id="KW-0812">Transmembrane</keyword>
<dbReference type="KEGG" id="svo:SVI_1680"/>
<feature type="transmembrane region" description="Helical" evidence="1">
    <location>
        <begin position="62"/>
        <end position="81"/>
    </location>
</feature>
<gene>
    <name evidence="2" type="ordered locus">SVI_1680</name>
</gene>
<evidence type="ECO:0000256" key="1">
    <source>
        <dbReference type="SAM" id="Phobius"/>
    </source>
</evidence>
<accession>D4ZJ02</accession>
<evidence type="ECO:0008006" key="4">
    <source>
        <dbReference type="Google" id="ProtNLM"/>
    </source>
</evidence>
<evidence type="ECO:0000313" key="2">
    <source>
        <dbReference type="EMBL" id="BAJ01651.1"/>
    </source>
</evidence>
<keyword evidence="1" id="KW-1133">Transmembrane helix</keyword>
<name>D4ZJ02_SHEVD</name>
<evidence type="ECO:0000313" key="3">
    <source>
        <dbReference type="Proteomes" id="UP000002350"/>
    </source>
</evidence>
<dbReference type="STRING" id="637905.SVI_1680"/>
<keyword evidence="1" id="KW-0472">Membrane</keyword>
<feature type="transmembrane region" description="Helical" evidence="1">
    <location>
        <begin position="35"/>
        <end position="56"/>
    </location>
</feature>
<reference evidence="3" key="1">
    <citation type="journal article" date="2010" name="Mol. Biosyst.">
        <title>Complete genome sequence and comparative analysis of Shewanella violacea, a psychrophilic and piezophilic bacterium from deep sea floor sediments.</title>
        <authorList>
            <person name="Aono E."/>
            <person name="Baba T."/>
            <person name="Ara T."/>
            <person name="Nishi T."/>
            <person name="Nakamichi T."/>
            <person name="Inamoto E."/>
            <person name="Toyonaga H."/>
            <person name="Hasegawa M."/>
            <person name="Takai Y."/>
            <person name="Okumura Y."/>
            <person name="Baba M."/>
            <person name="Tomita M."/>
            <person name="Kato C."/>
            <person name="Oshima T."/>
            <person name="Nakasone K."/>
            <person name="Mori H."/>
        </authorList>
    </citation>
    <scope>NUCLEOTIDE SEQUENCE [LARGE SCALE GENOMIC DNA]</scope>
    <source>
        <strain evidence="3">JCM 10179 / CIP 106290 / LMG 19151 / DSS12</strain>
    </source>
</reference>
<feature type="transmembrane region" description="Helical" evidence="1">
    <location>
        <begin position="6"/>
        <end position="23"/>
    </location>
</feature>
<keyword evidence="3" id="KW-1185">Reference proteome</keyword>
<proteinExistence type="predicted"/>
<dbReference type="EMBL" id="AP011177">
    <property type="protein sequence ID" value="BAJ01651.1"/>
    <property type="molecule type" value="Genomic_DNA"/>
</dbReference>
<protein>
    <recommendedName>
        <fullName evidence="4">YesK-like protein</fullName>
    </recommendedName>
</protein>
<dbReference type="Proteomes" id="UP000002350">
    <property type="component" value="Chromosome"/>
</dbReference>